<reference evidence="2 3" key="1">
    <citation type="submission" date="2017-04" db="EMBL/GenBank/DDBJ databases">
        <title>Novel microbial lineages endemic to geothermal iron-oxide mats fill important gaps in the evolutionary history of Archaea.</title>
        <authorList>
            <person name="Jay Z.J."/>
            <person name="Beam J.P."/>
            <person name="Dlakic M."/>
            <person name="Rusch D.B."/>
            <person name="Kozubal M.A."/>
            <person name="Inskeep W.P."/>
        </authorList>
    </citation>
    <scope>NUCLEOTIDE SEQUENCE [LARGE SCALE GENOMIC DNA]</scope>
    <source>
        <strain evidence="2">ECH_B_1</strain>
    </source>
</reference>
<dbReference type="EMBL" id="NEXG01000033">
    <property type="protein sequence ID" value="PSO00142.1"/>
    <property type="molecule type" value="Genomic_DNA"/>
</dbReference>
<dbReference type="Proteomes" id="UP000241120">
    <property type="component" value="Unassembled WGS sequence"/>
</dbReference>
<sequence length="68" mass="7041">MAKCGGGRPLCVWAAVGGRLHDAAGVVRGLPHSPWRTTGDAPKIPTQTEKKVSPLVGNPVILIDGGSW</sequence>
<proteinExistence type="predicted"/>
<evidence type="ECO:0000313" key="2">
    <source>
        <dbReference type="EMBL" id="PSO00142.1"/>
    </source>
</evidence>
<name>A0A2R6BNH0_9ARCH</name>
<gene>
    <name evidence="2" type="ORF">B9Q05_10755</name>
</gene>
<evidence type="ECO:0000256" key="1">
    <source>
        <dbReference type="SAM" id="MobiDB-lite"/>
    </source>
</evidence>
<feature type="region of interest" description="Disordered" evidence="1">
    <location>
        <begin position="29"/>
        <end position="50"/>
    </location>
</feature>
<organism evidence="2 3">
    <name type="scientific">Candidatus Marsarchaeota G2 archaeon ECH_B_1</name>
    <dbReference type="NCBI Taxonomy" id="1978159"/>
    <lineage>
        <taxon>Archaea</taxon>
        <taxon>Candidatus Marsarchaeota</taxon>
        <taxon>Candidatus Marsarchaeota group 2</taxon>
    </lineage>
</organism>
<protein>
    <submittedName>
        <fullName evidence="2">Uncharacterized protein</fullName>
    </submittedName>
</protein>
<accession>A0A2R6BNH0</accession>
<dbReference type="AlphaFoldDB" id="A0A2R6BNH0"/>
<comment type="caution">
    <text evidence="2">The sequence shown here is derived from an EMBL/GenBank/DDBJ whole genome shotgun (WGS) entry which is preliminary data.</text>
</comment>
<evidence type="ECO:0000313" key="3">
    <source>
        <dbReference type="Proteomes" id="UP000241120"/>
    </source>
</evidence>